<evidence type="ECO:0000313" key="15">
    <source>
        <dbReference type="EMBL" id="KAK3273330.1"/>
    </source>
</evidence>
<evidence type="ECO:0000256" key="10">
    <source>
        <dbReference type="ARBA" id="ARBA00023209"/>
    </source>
</evidence>
<dbReference type="AlphaFoldDB" id="A0AAE0G8K0"/>
<feature type="transmembrane region" description="Helical" evidence="13">
    <location>
        <begin position="145"/>
        <end position="165"/>
    </location>
</feature>
<keyword evidence="16" id="KW-1185">Reference proteome</keyword>
<feature type="transmembrane region" description="Helical" evidence="13">
    <location>
        <begin position="88"/>
        <end position="106"/>
    </location>
</feature>
<proteinExistence type="inferred from homology"/>
<accession>A0AAE0G8K0</accession>
<dbReference type="SUPFAM" id="SSF69593">
    <property type="entry name" value="Glycerol-3-phosphate (1)-acyltransferase"/>
    <property type="match status" value="1"/>
</dbReference>
<protein>
    <recommendedName>
        <fullName evidence="14">Phospholipid/glycerol acyltransferase domain-containing protein</fullName>
    </recommendedName>
</protein>
<dbReference type="SMART" id="SM00563">
    <property type="entry name" value="PlsC"/>
    <property type="match status" value="1"/>
</dbReference>
<dbReference type="GO" id="GO:0016020">
    <property type="term" value="C:membrane"/>
    <property type="evidence" value="ECO:0007669"/>
    <property type="project" value="UniProtKB-SubCell"/>
</dbReference>
<dbReference type="Pfam" id="PF01553">
    <property type="entry name" value="Acyltransferase"/>
    <property type="match status" value="1"/>
</dbReference>
<dbReference type="InterPro" id="IPR045252">
    <property type="entry name" value="LPCAT1-like"/>
</dbReference>
<dbReference type="Proteomes" id="UP001190700">
    <property type="component" value="Unassembled WGS sequence"/>
</dbReference>
<dbReference type="PANTHER" id="PTHR23063">
    <property type="entry name" value="PHOSPHOLIPID ACYLTRANSFERASE"/>
    <property type="match status" value="1"/>
</dbReference>
<keyword evidence="6 13" id="KW-0812">Transmembrane</keyword>
<evidence type="ECO:0000256" key="8">
    <source>
        <dbReference type="ARBA" id="ARBA00023098"/>
    </source>
</evidence>
<dbReference type="PANTHER" id="PTHR23063:SF2">
    <property type="entry name" value="GLYCEROL-3-PHOSPHATE ACYLTRANSFERASE 4, ISOFORM D-RELATED"/>
    <property type="match status" value="1"/>
</dbReference>
<evidence type="ECO:0000256" key="5">
    <source>
        <dbReference type="ARBA" id="ARBA00022679"/>
    </source>
</evidence>
<evidence type="ECO:0000256" key="12">
    <source>
        <dbReference type="ARBA" id="ARBA00023315"/>
    </source>
</evidence>
<evidence type="ECO:0000256" key="9">
    <source>
        <dbReference type="ARBA" id="ARBA00023136"/>
    </source>
</evidence>
<dbReference type="GO" id="GO:0019432">
    <property type="term" value="P:triglyceride biosynthetic process"/>
    <property type="evidence" value="ECO:0007669"/>
    <property type="project" value="TreeGrafter"/>
</dbReference>
<evidence type="ECO:0000256" key="4">
    <source>
        <dbReference type="ARBA" id="ARBA00022516"/>
    </source>
</evidence>
<evidence type="ECO:0000313" key="16">
    <source>
        <dbReference type="Proteomes" id="UP001190700"/>
    </source>
</evidence>
<comment type="pathway">
    <text evidence="2">Lipid metabolism.</text>
</comment>
<gene>
    <name evidence="15" type="ORF">CYMTET_18421</name>
</gene>
<keyword evidence="5" id="KW-0808">Transferase</keyword>
<evidence type="ECO:0000256" key="2">
    <source>
        <dbReference type="ARBA" id="ARBA00005189"/>
    </source>
</evidence>
<keyword evidence="4" id="KW-0444">Lipid biosynthesis</keyword>
<keyword evidence="10" id="KW-0594">Phospholipid biosynthesis</keyword>
<dbReference type="EMBL" id="LGRX02008524">
    <property type="protein sequence ID" value="KAK3273330.1"/>
    <property type="molecule type" value="Genomic_DNA"/>
</dbReference>
<keyword evidence="7 13" id="KW-1133">Transmembrane helix</keyword>
<reference evidence="15 16" key="1">
    <citation type="journal article" date="2015" name="Genome Biol. Evol.">
        <title>Comparative Genomics of a Bacterivorous Green Alga Reveals Evolutionary Causalities and Consequences of Phago-Mixotrophic Mode of Nutrition.</title>
        <authorList>
            <person name="Burns J.A."/>
            <person name="Paasch A."/>
            <person name="Narechania A."/>
            <person name="Kim E."/>
        </authorList>
    </citation>
    <scope>NUCLEOTIDE SEQUENCE [LARGE SCALE GENOMIC DNA]</scope>
    <source>
        <strain evidence="15 16">PLY_AMNH</strain>
    </source>
</reference>
<comment type="similarity">
    <text evidence="3">Belongs to the 1-acyl-sn-glycerol-3-phosphate acyltransferase family.</text>
</comment>
<keyword evidence="8" id="KW-0443">Lipid metabolism</keyword>
<dbReference type="CDD" id="cd07991">
    <property type="entry name" value="LPLAT_LPCAT1-like"/>
    <property type="match status" value="1"/>
</dbReference>
<evidence type="ECO:0000256" key="1">
    <source>
        <dbReference type="ARBA" id="ARBA00004370"/>
    </source>
</evidence>
<dbReference type="GO" id="GO:0008654">
    <property type="term" value="P:phospholipid biosynthetic process"/>
    <property type="evidence" value="ECO:0007669"/>
    <property type="project" value="UniProtKB-KW"/>
</dbReference>
<sequence length="396" mass="45323">MKDDNKDDGISAAPMIFAPKSEGEFEKLSTAFEASFLKRKKSLPTLSGETLSHKIFDISELLNEGAQAIVDDTFTKCFKSTPQEYWNWNLYLFPMWCIGVPIRYLFLFPCRLAVLIIGFFMFFVAFTLVHFSLKDGPKRRRMERSLTEFLCAVFVASWTGVIRYHGTRPSNRMSSANKVFVANHTSMIDFIILQQVCGHAVIMQKHSGWVGLMQGTIMESIGCIQFNRTEAKDRATVAARLKEHVASRDKNPLLIFPEGTCVNNEYCVMFKKGAFDLGATVYPIAIKYNKIFVDAYWNSKRQSFSQHLLRLMTSWAVMCDVWYLDPQDKLPEESSAAFAERVQKMICDKAGIKVVPWDGMLKYYRPRPNLTEKRREEFAKNVSAMLDESESLSPKA</sequence>
<evidence type="ECO:0000256" key="6">
    <source>
        <dbReference type="ARBA" id="ARBA00022692"/>
    </source>
</evidence>
<feature type="domain" description="Phospholipid/glycerol acyltransferase" evidence="14">
    <location>
        <begin position="178"/>
        <end position="289"/>
    </location>
</feature>
<evidence type="ECO:0000256" key="3">
    <source>
        <dbReference type="ARBA" id="ARBA00008655"/>
    </source>
</evidence>
<dbReference type="GO" id="GO:0005783">
    <property type="term" value="C:endoplasmic reticulum"/>
    <property type="evidence" value="ECO:0007669"/>
    <property type="project" value="TreeGrafter"/>
</dbReference>
<keyword evidence="12" id="KW-0012">Acyltransferase</keyword>
<organism evidence="15 16">
    <name type="scientific">Cymbomonas tetramitiformis</name>
    <dbReference type="NCBI Taxonomy" id="36881"/>
    <lineage>
        <taxon>Eukaryota</taxon>
        <taxon>Viridiplantae</taxon>
        <taxon>Chlorophyta</taxon>
        <taxon>Pyramimonadophyceae</taxon>
        <taxon>Pyramimonadales</taxon>
        <taxon>Pyramimonadaceae</taxon>
        <taxon>Cymbomonas</taxon>
    </lineage>
</organism>
<keyword evidence="11" id="KW-1208">Phospholipid metabolism</keyword>
<comment type="caution">
    <text evidence="15">The sequence shown here is derived from an EMBL/GenBank/DDBJ whole genome shotgun (WGS) entry which is preliminary data.</text>
</comment>
<dbReference type="InterPro" id="IPR002123">
    <property type="entry name" value="Plipid/glycerol_acylTrfase"/>
</dbReference>
<keyword evidence="9 13" id="KW-0472">Membrane</keyword>
<evidence type="ECO:0000259" key="14">
    <source>
        <dbReference type="SMART" id="SM00563"/>
    </source>
</evidence>
<feature type="transmembrane region" description="Helical" evidence="13">
    <location>
        <begin position="112"/>
        <end position="133"/>
    </location>
</feature>
<dbReference type="GO" id="GO:0004366">
    <property type="term" value="F:glycerol-3-phosphate O-acyltransferase activity"/>
    <property type="evidence" value="ECO:0007669"/>
    <property type="project" value="TreeGrafter"/>
</dbReference>
<evidence type="ECO:0000256" key="11">
    <source>
        <dbReference type="ARBA" id="ARBA00023264"/>
    </source>
</evidence>
<evidence type="ECO:0000256" key="13">
    <source>
        <dbReference type="SAM" id="Phobius"/>
    </source>
</evidence>
<comment type="subcellular location">
    <subcellularLocation>
        <location evidence="1">Membrane</location>
    </subcellularLocation>
</comment>
<evidence type="ECO:0000256" key="7">
    <source>
        <dbReference type="ARBA" id="ARBA00022989"/>
    </source>
</evidence>
<name>A0AAE0G8K0_9CHLO</name>